<sequence length="255" mass="29754">MIKQIVRPLFTGKGPNFSELNVKECGIGDYLLRYKLPGNTIDIGMPDAPVPSRVNLNADLFDSYDPKKLYNRTFVQMEFEWWAYRGLFLQGDSGLLSKMSLHIDVNRINPNSPLGGSDLESLETYLREDYWDYYEAEKNIDGVPGSNWQKRYDFDNPDEVRAKGYIPVRRLVLVLLPEIYVKERINDVEWLHYSIDGEGIAGTNITYYWAYPLTNNYYLTFSFRTTTELGRNEQRYQRMLEDAKQIMSMVELCKG</sequence>
<proteinExistence type="predicted"/>
<evidence type="ECO:0000313" key="1">
    <source>
        <dbReference type="EMBL" id="ABC33373.1"/>
    </source>
</evidence>
<dbReference type="RefSeq" id="WP_011400424.1">
    <property type="nucleotide sequence ID" value="NC_007645.1"/>
</dbReference>
<dbReference type="KEGG" id="hch:HCH_06748"/>
<name>Q2S7K1_HAHCH</name>
<dbReference type="AlphaFoldDB" id="Q2S7K1"/>
<dbReference type="OrthoDB" id="7058000at2"/>
<accession>Q2S7K1</accession>
<dbReference type="STRING" id="349521.HCH_06748"/>
<reference evidence="1 2" key="1">
    <citation type="journal article" date="2005" name="Nucleic Acids Res.">
        <title>Genomic blueprint of Hahella chejuensis, a marine microbe producing an algicidal agent.</title>
        <authorList>
            <person name="Jeong H."/>
            <person name="Yim J.H."/>
            <person name="Lee C."/>
            <person name="Choi S.-H."/>
            <person name="Park Y.K."/>
            <person name="Yoon S.H."/>
            <person name="Hur C.-G."/>
            <person name="Kang H.-Y."/>
            <person name="Kim D."/>
            <person name="Lee H.H."/>
            <person name="Park K.H."/>
            <person name="Park S.-H."/>
            <person name="Park H.-S."/>
            <person name="Lee H.K."/>
            <person name="Oh T.K."/>
            <person name="Kim J.F."/>
        </authorList>
    </citation>
    <scope>NUCLEOTIDE SEQUENCE [LARGE SCALE GENOMIC DNA]</scope>
    <source>
        <strain evidence="1 2">KCTC 2396</strain>
    </source>
</reference>
<dbReference type="eggNOG" id="ENOG5033NXV">
    <property type="taxonomic scope" value="Bacteria"/>
</dbReference>
<organism evidence="1 2">
    <name type="scientific">Hahella chejuensis (strain KCTC 2396)</name>
    <dbReference type="NCBI Taxonomy" id="349521"/>
    <lineage>
        <taxon>Bacteria</taxon>
        <taxon>Pseudomonadati</taxon>
        <taxon>Pseudomonadota</taxon>
        <taxon>Gammaproteobacteria</taxon>
        <taxon>Oceanospirillales</taxon>
        <taxon>Hahellaceae</taxon>
        <taxon>Hahella</taxon>
    </lineage>
</organism>
<gene>
    <name evidence="1" type="ordered locus">HCH_06748</name>
</gene>
<dbReference type="Proteomes" id="UP000000238">
    <property type="component" value="Chromosome"/>
</dbReference>
<keyword evidence="2" id="KW-1185">Reference proteome</keyword>
<evidence type="ECO:0000313" key="2">
    <source>
        <dbReference type="Proteomes" id="UP000000238"/>
    </source>
</evidence>
<dbReference type="HOGENOM" id="CLU_1110190_0_0_6"/>
<protein>
    <recommendedName>
        <fullName evidence="3">Tle cognate immunity protein 4 C-terminal domain-containing protein</fullName>
    </recommendedName>
</protein>
<dbReference type="EMBL" id="CP000155">
    <property type="protein sequence ID" value="ABC33373.1"/>
    <property type="molecule type" value="Genomic_DNA"/>
</dbReference>
<evidence type="ECO:0008006" key="3">
    <source>
        <dbReference type="Google" id="ProtNLM"/>
    </source>
</evidence>